<dbReference type="PANTHER" id="PTHR30313">
    <property type="entry name" value="DNA PRIMASE"/>
    <property type="match status" value="1"/>
</dbReference>
<dbReference type="Pfam" id="PF13155">
    <property type="entry name" value="Toprim_2"/>
    <property type="match status" value="1"/>
</dbReference>
<evidence type="ECO:0000313" key="2">
    <source>
        <dbReference type="EMBL" id="KSV57901.1"/>
    </source>
</evidence>
<sequence>MRYLDQVYNEGIAVVHGEHFNTQLEFANVIGSTRGIPGEYLMSIGAFFVPNNEYMLAVFGEDLRDPEYGCYVGDDCVWAGHLVFPIYNVADVVKGFVGFNPEMYLAKKEDATLSGNHYTLSGKRVFTKGNFLYTPKEVYKKAFDDGYLFLTDGLFDAISLNYEGFNAAAMLGSAVTDAMIMQLRFVQRVIFVTDNDQAGMKVYRRLAQSLHNVELYKQGFSKDIDELLHSDKRDRLVADLKSLVNQSESTRSISVFR</sequence>
<dbReference type="PANTHER" id="PTHR30313:SF2">
    <property type="entry name" value="DNA PRIMASE"/>
    <property type="match status" value="1"/>
</dbReference>
<evidence type="ECO:0000313" key="3">
    <source>
        <dbReference type="Proteomes" id="UP000054874"/>
    </source>
</evidence>
<dbReference type="STRING" id="290052.ASU35_14915"/>
<dbReference type="GO" id="GO:0006269">
    <property type="term" value="P:DNA replication, synthesis of primer"/>
    <property type="evidence" value="ECO:0007669"/>
    <property type="project" value="TreeGrafter"/>
</dbReference>
<dbReference type="Gene3D" id="3.40.1360.10">
    <property type="match status" value="1"/>
</dbReference>
<accession>A0A0V8QBC9</accession>
<keyword evidence="3" id="KW-1185">Reference proteome</keyword>
<dbReference type="InterPro" id="IPR034154">
    <property type="entry name" value="TOPRIM_DnaG/twinkle"/>
</dbReference>
<dbReference type="OrthoDB" id="9993581at2"/>
<dbReference type="PROSITE" id="PS50880">
    <property type="entry name" value="TOPRIM"/>
    <property type="match status" value="1"/>
</dbReference>
<proteinExistence type="predicted"/>
<dbReference type="GO" id="GO:0005737">
    <property type="term" value="C:cytoplasm"/>
    <property type="evidence" value="ECO:0007669"/>
    <property type="project" value="TreeGrafter"/>
</dbReference>
<organism evidence="2 3">
    <name type="scientific">Acetivibrio ethanolgignens</name>
    <dbReference type="NCBI Taxonomy" id="290052"/>
    <lineage>
        <taxon>Bacteria</taxon>
        <taxon>Bacillati</taxon>
        <taxon>Bacillota</taxon>
        <taxon>Clostridia</taxon>
        <taxon>Eubacteriales</taxon>
        <taxon>Oscillospiraceae</taxon>
        <taxon>Acetivibrio</taxon>
    </lineage>
</organism>
<protein>
    <recommendedName>
        <fullName evidence="1">Toprim domain-containing protein</fullName>
    </recommendedName>
</protein>
<dbReference type="Proteomes" id="UP000054874">
    <property type="component" value="Unassembled WGS sequence"/>
</dbReference>
<comment type="caution">
    <text evidence="2">The sequence shown here is derived from an EMBL/GenBank/DDBJ whole genome shotgun (WGS) entry which is preliminary data.</text>
</comment>
<dbReference type="EMBL" id="LNAM01000196">
    <property type="protein sequence ID" value="KSV57901.1"/>
    <property type="molecule type" value="Genomic_DNA"/>
</dbReference>
<feature type="domain" description="Toprim" evidence="1">
    <location>
        <begin position="146"/>
        <end position="228"/>
    </location>
</feature>
<dbReference type="RefSeq" id="WP_058353855.1">
    <property type="nucleotide sequence ID" value="NZ_CABMMD010000196.1"/>
</dbReference>
<evidence type="ECO:0000259" key="1">
    <source>
        <dbReference type="PROSITE" id="PS50880"/>
    </source>
</evidence>
<dbReference type="AlphaFoldDB" id="A0A0V8QBC9"/>
<dbReference type="CDD" id="cd01029">
    <property type="entry name" value="TOPRIM_primases"/>
    <property type="match status" value="1"/>
</dbReference>
<dbReference type="InterPro" id="IPR006171">
    <property type="entry name" value="TOPRIM_dom"/>
</dbReference>
<name>A0A0V8QBC9_9FIRM</name>
<dbReference type="InterPro" id="IPR050219">
    <property type="entry name" value="DnaG_primase"/>
</dbReference>
<gene>
    <name evidence="2" type="ORF">ASU35_14915</name>
</gene>
<reference evidence="2 3" key="1">
    <citation type="submission" date="2015-11" db="EMBL/GenBank/DDBJ databases">
        <title>Butyribacter intestini gen. nov., sp. nov., a butyric acid-producing bacterium of the family Lachnospiraceae isolated from the human faeces.</title>
        <authorList>
            <person name="Zou Y."/>
            <person name="Xue W."/>
            <person name="Luo G."/>
            <person name="Lv M."/>
        </authorList>
    </citation>
    <scope>NUCLEOTIDE SEQUENCE [LARGE SCALE GENOMIC DNA]</scope>
    <source>
        <strain evidence="2 3">ACET-33324</strain>
    </source>
</reference>
<dbReference type="SUPFAM" id="SSF56731">
    <property type="entry name" value="DNA primase core"/>
    <property type="match status" value="1"/>
</dbReference>